<dbReference type="VEuPathDB" id="FungiDB:yc1106_06223"/>
<feature type="region of interest" description="Disordered" evidence="1">
    <location>
        <begin position="24"/>
        <end position="47"/>
    </location>
</feature>
<feature type="compositionally biased region" description="Low complexity" evidence="1">
    <location>
        <begin position="27"/>
        <end position="39"/>
    </location>
</feature>
<gene>
    <name evidence="2" type="ORF">yc1106_06223</name>
</gene>
<name>A0A9Q8ZCJ0_CURCL</name>
<sequence>MYQNLGHTPNWDVCFEQARLTEENLRSHSSTQTSTYSSTHVPSHGPTHAKADSACYMAEPHHYYRYDLDLEESDDEDVGSQRKRMALRKAASMEVLKAYGGCFASGFLALQEPLPSRPQSKLRRYESTDEFEIRRTASIATSLESASMSCTSSSTTDSPRPDSATLSAALLQEAAKASKWSWRSMRRSRKNTAKKL</sequence>
<proteinExistence type="predicted"/>
<feature type="region of interest" description="Disordered" evidence="1">
    <location>
        <begin position="144"/>
        <end position="163"/>
    </location>
</feature>
<keyword evidence="3" id="KW-1185">Reference proteome</keyword>
<dbReference type="Proteomes" id="UP001056012">
    <property type="component" value="Chromosome 4"/>
</dbReference>
<evidence type="ECO:0000313" key="2">
    <source>
        <dbReference type="EMBL" id="USP78949.1"/>
    </source>
</evidence>
<dbReference type="EMBL" id="CP089277">
    <property type="protein sequence ID" value="USP78949.1"/>
    <property type="molecule type" value="Genomic_DNA"/>
</dbReference>
<reference evidence="2" key="1">
    <citation type="submission" date="2021-12" db="EMBL/GenBank/DDBJ databases">
        <title>Curvularia clavata genome.</title>
        <authorList>
            <person name="Cao Y."/>
        </authorList>
    </citation>
    <scope>NUCLEOTIDE SEQUENCE</scope>
    <source>
        <strain evidence="2">Yc1106</strain>
    </source>
</reference>
<accession>A0A9Q8ZCJ0</accession>
<protein>
    <submittedName>
        <fullName evidence="2">Uncharacterized protein</fullName>
    </submittedName>
</protein>
<dbReference type="AlphaFoldDB" id="A0A9Q8ZCJ0"/>
<evidence type="ECO:0000256" key="1">
    <source>
        <dbReference type="SAM" id="MobiDB-lite"/>
    </source>
</evidence>
<dbReference type="OrthoDB" id="3778648at2759"/>
<evidence type="ECO:0000313" key="3">
    <source>
        <dbReference type="Proteomes" id="UP001056012"/>
    </source>
</evidence>
<organism evidence="2 3">
    <name type="scientific">Curvularia clavata</name>
    <dbReference type="NCBI Taxonomy" id="95742"/>
    <lineage>
        <taxon>Eukaryota</taxon>
        <taxon>Fungi</taxon>
        <taxon>Dikarya</taxon>
        <taxon>Ascomycota</taxon>
        <taxon>Pezizomycotina</taxon>
        <taxon>Dothideomycetes</taxon>
        <taxon>Pleosporomycetidae</taxon>
        <taxon>Pleosporales</taxon>
        <taxon>Pleosporineae</taxon>
        <taxon>Pleosporaceae</taxon>
        <taxon>Curvularia</taxon>
    </lineage>
</organism>